<dbReference type="EMBL" id="LXQA010958359">
    <property type="protein sequence ID" value="MCI78754.1"/>
    <property type="molecule type" value="Genomic_DNA"/>
</dbReference>
<evidence type="ECO:0000313" key="2">
    <source>
        <dbReference type="EMBL" id="MCI78754.1"/>
    </source>
</evidence>
<feature type="signal peptide" evidence="1">
    <location>
        <begin position="1"/>
        <end position="22"/>
    </location>
</feature>
<reference evidence="2 3" key="1">
    <citation type="journal article" date="2018" name="Front. Plant Sci.">
        <title>Red Clover (Trifolium pratense) and Zigzag Clover (T. medium) - A Picture of Genomic Similarities and Differences.</title>
        <authorList>
            <person name="Dluhosova J."/>
            <person name="Istvanek J."/>
            <person name="Nedelnik J."/>
            <person name="Repkova J."/>
        </authorList>
    </citation>
    <scope>NUCLEOTIDE SEQUENCE [LARGE SCALE GENOMIC DNA]</scope>
    <source>
        <strain evidence="3">cv. 10/8</strain>
        <tissue evidence="2">Leaf</tissue>
    </source>
</reference>
<sequence length="67" mass="7504">MKPSAQLILLFILYNILPRSRLSDATMNIMGLLHFIHDGKDMDIARVISNEMKAIASSGVTDFSRPK</sequence>
<gene>
    <name evidence="2" type="ORF">A2U01_0100025</name>
</gene>
<keyword evidence="3" id="KW-1185">Reference proteome</keyword>
<evidence type="ECO:0000256" key="1">
    <source>
        <dbReference type="SAM" id="SignalP"/>
    </source>
</evidence>
<feature type="chain" id="PRO_5017330869" evidence="1">
    <location>
        <begin position="23"/>
        <end position="67"/>
    </location>
</feature>
<protein>
    <submittedName>
        <fullName evidence="2">Uncharacterized protein</fullName>
    </submittedName>
</protein>
<dbReference type="AlphaFoldDB" id="A0A392URU7"/>
<comment type="caution">
    <text evidence="2">The sequence shown here is derived from an EMBL/GenBank/DDBJ whole genome shotgun (WGS) entry which is preliminary data.</text>
</comment>
<evidence type="ECO:0000313" key="3">
    <source>
        <dbReference type="Proteomes" id="UP000265520"/>
    </source>
</evidence>
<name>A0A392URU7_9FABA</name>
<accession>A0A392URU7</accession>
<dbReference type="Proteomes" id="UP000265520">
    <property type="component" value="Unassembled WGS sequence"/>
</dbReference>
<proteinExistence type="predicted"/>
<keyword evidence="1" id="KW-0732">Signal</keyword>
<organism evidence="2 3">
    <name type="scientific">Trifolium medium</name>
    <dbReference type="NCBI Taxonomy" id="97028"/>
    <lineage>
        <taxon>Eukaryota</taxon>
        <taxon>Viridiplantae</taxon>
        <taxon>Streptophyta</taxon>
        <taxon>Embryophyta</taxon>
        <taxon>Tracheophyta</taxon>
        <taxon>Spermatophyta</taxon>
        <taxon>Magnoliopsida</taxon>
        <taxon>eudicotyledons</taxon>
        <taxon>Gunneridae</taxon>
        <taxon>Pentapetalae</taxon>
        <taxon>rosids</taxon>
        <taxon>fabids</taxon>
        <taxon>Fabales</taxon>
        <taxon>Fabaceae</taxon>
        <taxon>Papilionoideae</taxon>
        <taxon>50 kb inversion clade</taxon>
        <taxon>NPAAA clade</taxon>
        <taxon>Hologalegina</taxon>
        <taxon>IRL clade</taxon>
        <taxon>Trifolieae</taxon>
        <taxon>Trifolium</taxon>
    </lineage>
</organism>
<feature type="non-terminal residue" evidence="2">
    <location>
        <position position="67"/>
    </location>
</feature>